<feature type="transmembrane region" description="Helical" evidence="6">
    <location>
        <begin position="319"/>
        <end position="337"/>
    </location>
</feature>
<dbReference type="Pfam" id="PF03739">
    <property type="entry name" value="LptF_LptG"/>
    <property type="match status" value="1"/>
</dbReference>
<dbReference type="PANTHER" id="PTHR33529">
    <property type="entry name" value="SLR0882 PROTEIN-RELATED"/>
    <property type="match status" value="1"/>
</dbReference>
<comment type="subcellular location">
    <subcellularLocation>
        <location evidence="1">Cell membrane</location>
        <topology evidence="1">Multi-pass membrane protein</topology>
    </subcellularLocation>
</comment>
<feature type="transmembrane region" description="Helical" evidence="6">
    <location>
        <begin position="20"/>
        <end position="37"/>
    </location>
</feature>
<evidence type="ECO:0000256" key="3">
    <source>
        <dbReference type="ARBA" id="ARBA00022692"/>
    </source>
</evidence>
<feature type="transmembrane region" description="Helical" evidence="6">
    <location>
        <begin position="349"/>
        <end position="369"/>
    </location>
</feature>
<keyword evidence="8" id="KW-1185">Reference proteome</keyword>
<sequence length="384" mass="41893">MVPRGSADLARFDRYLLSQLMVLFGFFALVLVSIYWINRAVKLFDTLIGDGQTAWVFAEFTALTLPGVIRLVLPVAGFAAAVYVTNRLSSESELTVMQATGFSPWRLARPVLVFGLIVAGMMSVLTHALVPMSLAQLKDREIEISRNITAKLLTEGTFLHPSTGVTFYIREITPEGALRDVFLSDRRNPGESQTYTAQEAYLVRNDDTSKLVMVDGLSQSHTDATGRLFTTHFDDFSYDISALIDDQQTARFEVGHATTADLLRDPDGVAARAGAAPGLSTDELHSRFAQPLFCLAAALIGFAALLTGTFSRFGVWRQITGAIFLLVMLKLTEGLVTDPVRADPKLWPLIYAAPLLGLGAATGLLALAARTRTPRRRPPLEVSA</sequence>
<dbReference type="PANTHER" id="PTHR33529:SF6">
    <property type="entry name" value="YJGP_YJGQ FAMILY PERMEASE"/>
    <property type="match status" value="1"/>
</dbReference>
<evidence type="ECO:0000256" key="5">
    <source>
        <dbReference type="ARBA" id="ARBA00023136"/>
    </source>
</evidence>
<comment type="caution">
    <text evidence="7">The sequence shown here is derived from an EMBL/GenBank/DDBJ whole genome shotgun (WGS) entry which is preliminary data.</text>
</comment>
<keyword evidence="3 6" id="KW-0812">Transmembrane</keyword>
<keyword evidence="5 6" id="KW-0472">Membrane</keyword>
<dbReference type="GO" id="GO:0055085">
    <property type="term" value="P:transmembrane transport"/>
    <property type="evidence" value="ECO:0007669"/>
    <property type="project" value="InterPro"/>
</dbReference>
<dbReference type="NCBIfam" id="TIGR04407">
    <property type="entry name" value="LptF_YjgP"/>
    <property type="match status" value="1"/>
</dbReference>
<evidence type="ECO:0000256" key="1">
    <source>
        <dbReference type="ARBA" id="ARBA00004651"/>
    </source>
</evidence>
<accession>A0A5A9ZC64</accession>
<keyword evidence="4 6" id="KW-1133">Transmembrane helix</keyword>
<feature type="transmembrane region" description="Helical" evidence="6">
    <location>
        <begin position="107"/>
        <end position="130"/>
    </location>
</feature>
<gene>
    <name evidence="7" type="primary">lptF</name>
    <name evidence="7" type="ORF">FLO80_11915</name>
</gene>
<evidence type="ECO:0000313" key="7">
    <source>
        <dbReference type="EMBL" id="KAA0914793.1"/>
    </source>
</evidence>
<evidence type="ECO:0000313" key="8">
    <source>
        <dbReference type="Proteomes" id="UP000325291"/>
    </source>
</evidence>
<dbReference type="AlphaFoldDB" id="A0A5A9ZC64"/>
<proteinExistence type="predicted"/>
<evidence type="ECO:0000256" key="6">
    <source>
        <dbReference type="SAM" id="Phobius"/>
    </source>
</evidence>
<dbReference type="EMBL" id="VINQ01000008">
    <property type="protein sequence ID" value="KAA0914793.1"/>
    <property type="molecule type" value="Genomic_DNA"/>
</dbReference>
<name>A0A5A9ZC64_9RHOB</name>
<dbReference type="InterPro" id="IPR005495">
    <property type="entry name" value="LptG/LptF_permease"/>
</dbReference>
<reference evidence="7 8" key="1">
    <citation type="submission" date="2019-07" db="EMBL/GenBank/DDBJ databases">
        <title>Aquicoccus porphyridii gen. nov., sp. nov., isolated from a small marine red alga, Porphyridium marinum.</title>
        <authorList>
            <person name="Liu L."/>
        </authorList>
    </citation>
    <scope>NUCLEOTIDE SEQUENCE [LARGE SCALE GENOMIC DNA]</scope>
    <source>
        <strain evidence="7 8">L1 8-17</strain>
    </source>
</reference>
<protein>
    <submittedName>
        <fullName evidence="7">LPS export ABC transporter permease LptF</fullName>
    </submittedName>
</protein>
<dbReference type="GO" id="GO:0043190">
    <property type="term" value="C:ATP-binding cassette (ABC) transporter complex"/>
    <property type="evidence" value="ECO:0007669"/>
    <property type="project" value="InterPro"/>
</dbReference>
<evidence type="ECO:0000256" key="4">
    <source>
        <dbReference type="ARBA" id="ARBA00022989"/>
    </source>
</evidence>
<organism evidence="7 8">
    <name type="scientific">Aquicoccus porphyridii</name>
    <dbReference type="NCBI Taxonomy" id="1852029"/>
    <lineage>
        <taxon>Bacteria</taxon>
        <taxon>Pseudomonadati</taxon>
        <taxon>Pseudomonadota</taxon>
        <taxon>Alphaproteobacteria</taxon>
        <taxon>Rhodobacterales</taxon>
        <taxon>Paracoccaceae</taxon>
        <taxon>Aquicoccus</taxon>
    </lineage>
</organism>
<feature type="transmembrane region" description="Helical" evidence="6">
    <location>
        <begin position="288"/>
        <end position="307"/>
    </location>
</feature>
<dbReference type="InterPro" id="IPR030922">
    <property type="entry name" value="LptF"/>
</dbReference>
<dbReference type="GO" id="GO:0015920">
    <property type="term" value="P:lipopolysaccharide transport"/>
    <property type="evidence" value="ECO:0007669"/>
    <property type="project" value="TreeGrafter"/>
</dbReference>
<dbReference type="Proteomes" id="UP000325291">
    <property type="component" value="Unassembled WGS sequence"/>
</dbReference>
<keyword evidence="2" id="KW-1003">Cell membrane</keyword>
<evidence type="ECO:0000256" key="2">
    <source>
        <dbReference type="ARBA" id="ARBA00022475"/>
    </source>
</evidence>